<dbReference type="RefSeq" id="WP_180893586.1">
    <property type="nucleotide sequence ID" value="NZ_JACCKD010000005.1"/>
</dbReference>
<dbReference type="EMBL" id="JACCKD010000005">
    <property type="protein sequence ID" value="MBA0126737.1"/>
    <property type="molecule type" value="Genomic_DNA"/>
</dbReference>
<dbReference type="PANTHER" id="PTHR43353:SF6">
    <property type="entry name" value="CYTOPLASMIC ALDEHYDE DEHYDROGENASE (EUROFUNG)"/>
    <property type="match status" value="1"/>
</dbReference>
<dbReference type="PROSITE" id="PS00687">
    <property type="entry name" value="ALDEHYDE_DEHYDR_GLU"/>
    <property type="match status" value="1"/>
</dbReference>
<dbReference type="GO" id="GO:0004777">
    <property type="term" value="F:succinate-semialdehyde dehydrogenase (NAD+) activity"/>
    <property type="evidence" value="ECO:0007669"/>
    <property type="project" value="TreeGrafter"/>
</dbReference>
<gene>
    <name evidence="6" type="ORF">H0B56_14395</name>
</gene>
<evidence type="ECO:0000313" key="7">
    <source>
        <dbReference type="Proteomes" id="UP000582974"/>
    </source>
</evidence>
<dbReference type="Pfam" id="PF00171">
    <property type="entry name" value="Aldedh"/>
    <property type="match status" value="1"/>
</dbReference>
<accession>A0A838ABX4</accession>
<evidence type="ECO:0000313" key="6">
    <source>
        <dbReference type="EMBL" id="MBA0126737.1"/>
    </source>
</evidence>
<keyword evidence="2 4" id="KW-0560">Oxidoreductase</keyword>
<proteinExistence type="inferred from homology"/>
<dbReference type="Gene3D" id="3.40.309.10">
    <property type="entry name" value="Aldehyde Dehydrogenase, Chain A, domain 2"/>
    <property type="match status" value="1"/>
</dbReference>
<dbReference type="InterPro" id="IPR050740">
    <property type="entry name" value="Aldehyde_DH_Superfamily"/>
</dbReference>
<comment type="caution">
    <text evidence="6">The sequence shown here is derived from an EMBL/GenBank/DDBJ whole genome shotgun (WGS) entry which is preliminary data.</text>
</comment>
<dbReference type="InterPro" id="IPR029510">
    <property type="entry name" value="Ald_DH_CS_GLU"/>
</dbReference>
<evidence type="ECO:0000256" key="3">
    <source>
        <dbReference type="PROSITE-ProRule" id="PRU10007"/>
    </source>
</evidence>
<evidence type="ECO:0000256" key="4">
    <source>
        <dbReference type="RuleBase" id="RU003345"/>
    </source>
</evidence>
<evidence type="ECO:0000259" key="5">
    <source>
        <dbReference type="Pfam" id="PF00171"/>
    </source>
</evidence>
<dbReference type="InterPro" id="IPR016161">
    <property type="entry name" value="Ald_DH/histidinol_DH"/>
</dbReference>
<dbReference type="Proteomes" id="UP000582974">
    <property type="component" value="Unassembled WGS sequence"/>
</dbReference>
<sequence length="530" mass="57771">MPAKTTKASARTKSPDPDLIEIRCPADDRFVGTVPNLGPAEVAAAAKQLREAQPEWEALGPQGRAVHMFRFLDWILDNERSLVELIQQETGKSWGDASLEITMALDLINYYAGHAEEFLADREVRSWGAAGLNKRLRVYARPYQLVGMITPWNGPLGGPMLDGIAAMMAGAAVLFKPSEFTPLTWAEATRGWVEDINAPPVIANVTGGPETGAAVVDEVDMVMFTGSPKTGRKIAARAGERLIPASLELGGKDAMIVLSDADLERASSAATWGAMMSSGQACISIERAYVEAPVYDEFVSKVTSKVKDLRQGMDAPGSFDTEIGAMVTDAQLDTVERHVEDAVAKGAKILTGGRRSSEGRFFEPTVLTGVDHSMLCMRDETFGPTLPIMKVANEQEALAMANDSSYGLNSSVWTRDSVRADRVARNIEAGAVNINDALVSTFMLPVPMSGWKDSGVGSRSGGAAGMLKFCRQQSVVAERVRLGSEPHWYPYIPWKNRLMARMARLIGARDWRRRLGLSPKTRIEDRRRKV</sequence>
<organism evidence="6 7">
    <name type="scientific">Haloechinothrix aidingensis</name>
    <dbReference type="NCBI Taxonomy" id="2752311"/>
    <lineage>
        <taxon>Bacteria</taxon>
        <taxon>Bacillati</taxon>
        <taxon>Actinomycetota</taxon>
        <taxon>Actinomycetes</taxon>
        <taxon>Pseudonocardiales</taxon>
        <taxon>Pseudonocardiaceae</taxon>
        <taxon>Haloechinothrix</taxon>
    </lineage>
</organism>
<dbReference type="FunFam" id="3.40.309.10:FF:000009">
    <property type="entry name" value="Aldehyde dehydrogenase A"/>
    <property type="match status" value="1"/>
</dbReference>
<comment type="similarity">
    <text evidence="1 4">Belongs to the aldehyde dehydrogenase family.</text>
</comment>
<protein>
    <submittedName>
        <fullName evidence="6">Aldehyde dehydrogenase family protein</fullName>
    </submittedName>
</protein>
<dbReference type="InterPro" id="IPR016163">
    <property type="entry name" value="Ald_DH_C"/>
</dbReference>
<dbReference type="PANTHER" id="PTHR43353">
    <property type="entry name" value="SUCCINATE-SEMIALDEHYDE DEHYDROGENASE, MITOCHONDRIAL"/>
    <property type="match status" value="1"/>
</dbReference>
<evidence type="ECO:0000256" key="2">
    <source>
        <dbReference type="ARBA" id="ARBA00023002"/>
    </source>
</evidence>
<feature type="domain" description="Aldehyde dehydrogenase" evidence="5">
    <location>
        <begin position="18"/>
        <end position="475"/>
    </location>
</feature>
<feature type="active site" evidence="3">
    <location>
        <position position="248"/>
    </location>
</feature>
<dbReference type="SUPFAM" id="SSF53720">
    <property type="entry name" value="ALDH-like"/>
    <property type="match status" value="1"/>
</dbReference>
<dbReference type="AlphaFoldDB" id="A0A838ABX4"/>
<name>A0A838ABX4_9PSEU</name>
<dbReference type="CDD" id="cd07099">
    <property type="entry name" value="ALDH_DDALDH"/>
    <property type="match status" value="1"/>
</dbReference>
<reference evidence="6 7" key="1">
    <citation type="submission" date="2020-07" db="EMBL/GenBank/DDBJ databases">
        <title>Genome of Haloechinothrix sp.</title>
        <authorList>
            <person name="Tang S.-K."/>
            <person name="Yang L."/>
            <person name="Zhu W.-Y."/>
        </authorList>
    </citation>
    <scope>NUCLEOTIDE SEQUENCE [LARGE SCALE GENOMIC DNA]</scope>
    <source>
        <strain evidence="6 7">YIM 98757</strain>
    </source>
</reference>
<dbReference type="InterPro" id="IPR016162">
    <property type="entry name" value="Ald_DH_N"/>
</dbReference>
<keyword evidence="7" id="KW-1185">Reference proteome</keyword>
<dbReference type="Gene3D" id="3.40.605.10">
    <property type="entry name" value="Aldehyde Dehydrogenase, Chain A, domain 1"/>
    <property type="match status" value="1"/>
</dbReference>
<evidence type="ECO:0000256" key="1">
    <source>
        <dbReference type="ARBA" id="ARBA00009986"/>
    </source>
</evidence>
<dbReference type="InterPro" id="IPR015590">
    <property type="entry name" value="Aldehyde_DH_dom"/>
</dbReference>
<dbReference type="GO" id="GO:0009450">
    <property type="term" value="P:gamma-aminobutyric acid catabolic process"/>
    <property type="evidence" value="ECO:0007669"/>
    <property type="project" value="TreeGrafter"/>
</dbReference>